<reference evidence="2" key="1">
    <citation type="journal article" date="2014" name="Front. Microbiol.">
        <title>High frequency of phylogenetically diverse reductive dehalogenase-homologous genes in deep subseafloor sedimentary metagenomes.</title>
        <authorList>
            <person name="Kawai M."/>
            <person name="Futagami T."/>
            <person name="Toyoda A."/>
            <person name="Takaki Y."/>
            <person name="Nishi S."/>
            <person name="Hori S."/>
            <person name="Arai W."/>
            <person name="Tsubouchi T."/>
            <person name="Morono Y."/>
            <person name="Uchiyama I."/>
            <person name="Ito T."/>
            <person name="Fujiyama A."/>
            <person name="Inagaki F."/>
            <person name="Takami H."/>
        </authorList>
    </citation>
    <scope>NUCLEOTIDE SEQUENCE</scope>
    <source>
        <strain evidence="2">Expedition CK06-06</strain>
    </source>
</reference>
<dbReference type="GO" id="GO:0003677">
    <property type="term" value="F:DNA binding"/>
    <property type="evidence" value="ECO:0007669"/>
    <property type="project" value="InterPro"/>
</dbReference>
<dbReference type="InterPro" id="IPR002686">
    <property type="entry name" value="Transposase_17"/>
</dbReference>
<sequence>AIYHIIVKGIDGIDIFTDDVDKNKFLQLLQKMVNFHKAHLFSYVLMDTHFHLLLKTEEANLSQAMQFLNSSYAHWFNYKHMRKGHLFQDRYKSYPILNFQYLLNISSYINLNPVEVGMVDASEPEKYKWGSFRYFISQKDAPPWLKITEFLQLCEISTNEFINFIKKNSFEKNKKIDILLNEITNFNQSTLPKNIDYILAKANKYFGDINTNKNLRNLLIFVLVKEGYKITEIARLFHISRQSVLNINNKMQKNIESDSLFSLWLSNIKISLL</sequence>
<dbReference type="Gene3D" id="1.10.10.60">
    <property type="entry name" value="Homeodomain-like"/>
    <property type="match status" value="1"/>
</dbReference>
<feature type="non-terminal residue" evidence="2">
    <location>
        <position position="1"/>
    </location>
</feature>
<dbReference type="SUPFAM" id="SSF143422">
    <property type="entry name" value="Transposase IS200-like"/>
    <property type="match status" value="1"/>
</dbReference>
<dbReference type="PANTHER" id="PTHR34322">
    <property type="entry name" value="TRANSPOSASE, Y1_TNP DOMAIN-CONTAINING"/>
    <property type="match status" value="1"/>
</dbReference>
<evidence type="ECO:0000313" key="2">
    <source>
        <dbReference type="EMBL" id="GAJ00121.1"/>
    </source>
</evidence>
<gene>
    <name evidence="2" type="ORF">S12H4_33654</name>
</gene>
<dbReference type="GO" id="GO:0004803">
    <property type="term" value="F:transposase activity"/>
    <property type="evidence" value="ECO:0007669"/>
    <property type="project" value="InterPro"/>
</dbReference>
<dbReference type="EMBL" id="BARW01019855">
    <property type="protein sequence ID" value="GAJ00121.1"/>
    <property type="molecule type" value="Genomic_DNA"/>
</dbReference>
<evidence type="ECO:0000259" key="1">
    <source>
        <dbReference type="SMART" id="SM01321"/>
    </source>
</evidence>
<dbReference type="Gene3D" id="3.30.70.1290">
    <property type="entry name" value="Transposase IS200-like"/>
    <property type="match status" value="1"/>
</dbReference>
<accession>X1UJQ5</accession>
<dbReference type="AlphaFoldDB" id="X1UJQ5"/>
<protein>
    <recommendedName>
        <fullName evidence="1">Transposase IS200-like domain-containing protein</fullName>
    </recommendedName>
</protein>
<organism evidence="2">
    <name type="scientific">marine sediment metagenome</name>
    <dbReference type="NCBI Taxonomy" id="412755"/>
    <lineage>
        <taxon>unclassified sequences</taxon>
        <taxon>metagenomes</taxon>
        <taxon>ecological metagenomes</taxon>
    </lineage>
</organism>
<feature type="non-terminal residue" evidence="2">
    <location>
        <position position="273"/>
    </location>
</feature>
<comment type="caution">
    <text evidence="2">The sequence shown here is derived from an EMBL/GenBank/DDBJ whole genome shotgun (WGS) entry which is preliminary data.</text>
</comment>
<feature type="domain" description="Transposase IS200-like" evidence="1">
    <location>
        <begin position="1"/>
        <end position="112"/>
    </location>
</feature>
<dbReference type="SMART" id="SM01321">
    <property type="entry name" value="Y1_Tnp"/>
    <property type="match status" value="1"/>
</dbReference>
<proteinExistence type="predicted"/>
<dbReference type="InterPro" id="IPR036515">
    <property type="entry name" value="Transposase_17_sf"/>
</dbReference>
<dbReference type="Pfam" id="PF01797">
    <property type="entry name" value="Y1_Tnp"/>
    <property type="match status" value="1"/>
</dbReference>
<dbReference type="GO" id="GO:0006313">
    <property type="term" value="P:DNA transposition"/>
    <property type="evidence" value="ECO:0007669"/>
    <property type="project" value="InterPro"/>
</dbReference>
<dbReference type="PANTHER" id="PTHR34322:SF2">
    <property type="entry name" value="TRANSPOSASE IS200-LIKE DOMAIN-CONTAINING PROTEIN"/>
    <property type="match status" value="1"/>
</dbReference>
<name>X1UJQ5_9ZZZZ</name>